<name>A0A834TRR8_9FABA</name>
<reference evidence="1" key="1">
    <citation type="submission" date="2020-09" db="EMBL/GenBank/DDBJ databases">
        <title>Genome-Enabled Discovery of Anthraquinone Biosynthesis in Senna tora.</title>
        <authorList>
            <person name="Kang S.-H."/>
            <person name="Pandey R.P."/>
            <person name="Lee C.-M."/>
            <person name="Sim J.-S."/>
            <person name="Jeong J.-T."/>
            <person name="Choi B.-S."/>
            <person name="Jung M."/>
            <person name="Ginzburg D."/>
            <person name="Zhao K."/>
            <person name="Won S.Y."/>
            <person name="Oh T.-J."/>
            <person name="Yu Y."/>
            <person name="Kim N.-H."/>
            <person name="Lee O.R."/>
            <person name="Lee T.-H."/>
            <person name="Bashyal P."/>
            <person name="Kim T.-S."/>
            <person name="Lee W.-H."/>
            <person name="Kawkins C."/>
            <person name="Kim C.-K."/>
            <person name="Kim J.S."/>
            <person name="Ahn B.O."/>
            <person name="Rhee S.Y."/>
            <person name="Sohng J.K."/>
        </authorList>
    </citation>
    <scope>NUCLEOTIDE SEQUENCE</scope>
    <source>
        <tissue evidence="1">Leaf</tissue>
    </source>
</reference>
<gene>
    <name evidence="1" type="ORF">G2W53_017376</name>
</gene>
<proteinExistence type="predicted"/>
<dbReference type="AlphaFoldDB" id="A0A834TRR8"/>
<protein>
    <submittedName>
        <fullName evidence="1">Uncharacterized protein</fullName>
    </submittedName>
</protein>
<evidence type="ECO:0000313" key="2">
    <source>
        <dbReference type="Proteomes" id="UP000634136"/>
    </source>
</evidence>
<comment type="caution">
    <text evidence="1">The sequence shown here is derived from an EMBL/GenBank/DDBJ whole genome shotgun (WGS) entry which is preliminary data.</text>
</comment>
<evidence type="ECO:0000313" key="1">
    <source>
        <dbReference type="EMBL" id="KAF7826212.1"/>
    </source>
</evidence>
<sequence length="54" mass="6436">MAERERERNRKEGEKSELIRCGLCEREGGIKRLYGNEFSIWRICIFIAFGNRKS</sequence>
<organism evidence="1 2">
    <name type="scientific">Senna tora</name>
    <dbReference type="NCBI Taxonomy" id="362788"/>
    <lineage>
        <taxon>Eukaryota</taxon>
        <taxon>Viridiplantae</taxon>
        <taxon>Streptophyta</taxon>
        <taxon>Embryophyta</taxon>
        <taxon>Tracheophyta</taxon>
        <taxon>Spermatophyta</taxon>
        <taxon>Magnoliopsida</taxon>
        <taxon>eudicotyledons</taxon>
        <taxon>Gunneridae</taxon>
        <taxon>Pentapetalae</taxon>
        <taxon>rosids</taxon>
        <taxon>fabids</taxon>
        <taxon>Fabales</taxon>
        <taxon>Fabaceae</taxon>
        <taxon>Caesalpinioideae</taxon>
        <taxon>Cassia clade</taxon>
        <taxon>Senna</taxon>
    </lineage>
</organism>
<dbReference type="EMBL" id="JAAIUW010000006">
    <property type="protein sequence ID" value="KAF7826212.1"/>
    <property type="molecule type" value="Genomic_DNA"/>
</dbReference>
<dbReference type="Proteomes" id="UP000634136">
    <property type="component" value="Unassembled WGS sequence"/>
</dbReference>
<accession>A0A834TRR8</accession>
<keyword evidence="2" id="KW-1185">Reference proteome</keyword>